<sequence>MSVELVGPYHGDSYGGGGTHTAAVGWKNLKIGAIREGRAAPYRIDRNGTPIGWAPASSLKLQGGATVITIGLVIVVKVD</sequence>
<dbReference type="Proteomes" id="UP001470230">
    <property type="component" value="Unassembled WGS sequence"/>
</dbReference>
<evidence type="ECO:0000313" key="2">
    <source>
        <dbReference type="Proteomes" id="UP001470230"/>
    </source>
</evidence>
<proteinExistence type="predicted"/>
<keyword evidence="2" id="KW-1185">Reference proteome</keyword>
<accession>A0ABR2KB88</accession>
<dbReference type="EMBL" id="JAPFFF010000006">
    <property type="protein sequence ID" value="KAK8888383.1"/>
    <property type="molecule type" value="Genomic_DNA"/>
</dbReference>
<reference evidence="1 2" key="1">
    <citation type="submission" date="2024-04" db="EMBL/GenBank/DDBJ databases">
        <title>Tritrichomonas musculus Genome.</title>
        <authorList>
            <person name="Alves-Ferreira E."/>
            <person name="Grigg M."/>
            <person name="Lorenzi H."/>
            <person name="Galac M."/>
        </authorList>
    </citation>
    <scope>NUCLEOTIDE SEQUENCE [LARGE SCALE GENOMIC DNA]</scope>
    <source>
        <strain evidence="1 2">EAF2021</strain>
    </source>
</reference>
<organism evidence="1 2">
    <name type="scientific">Tritrichomonas musculus</name>
    <dbReference type="NCBI Taxonomy" id="1915356"/>
    <lineage>
        <taxon>Eukaryota</taxon>
        <taxon>Metamonada</taxon>
        <taxon>Parabasalia</taxon>
        <taxon>Tritrichomonadida</taxon>
        <taxon>Tritrichomonadidae</taxon>
        <taxon>Tritrichomonas</taxon>
    </lineage>
</organism>
<comment type="caution">
    <text evidence="1">The sequence shown here is derived from an EMBL/GenBank/DDBJ whole genome shotgun (WGS) entry which is preliminary data.</text>
</comment>
<evidence type="ECO:0000313" key="1">
    <source>
        <dbReference type="EMBL" id="KAK8888383.1"/>
    </source>
</evidence>
<name>A0ABR2KB88_9EUKA</name>
<protein>
    <submittedName>
        <fullName evidence="1">Uncharacterized protein</fullName>
    </submittedName>
</protein>
<gene>
    <name evidence="1" type="ORF">M9Y10_039453</name>
</gene>